<dbReference type="STRING" id="376489.A5892_07790"/>
<gene>
    <name evidence="3" type="ORF">A5892_07790</name>
</gene>
<feature type="compositionally biased region" description="Low complexity" evidence="1">
    <location>
        <begin position="95"/>
        <end position="106"/>
    </location>
</feature>
<keyword evidence="2" id="KW-0732">Signal</keyword>
<dbReference type="RefSeq" id="WP_064122329.1">
    <property type="nucleotide sequence ID" value="NZ_CP015243.1"/>
</dbReference>
<feature type="region of interest" description="Disordered" evidence="1">
    <location>
        <begin position="32"/>
        <end position="135"/>
    </location>
</feature>
<feature type="signal peptide" evidence="2">
    <location>
        <begin position="1"/>
        <end position="22"/>
    </location>
</feature>
<feature type="compositionally biased region" description="Pro residues" evidence="1">
    <location>
        <begin position="115"/>
        <end position="126"/>
    </location>
</feature>
<evidence type="ECO:0000256" key="2">
    <source>
        <dbReference type="SAM" id="SignalP"/>
    </source>
</evidence>
<dbReference type="AlphaFoldDB" id="A0A172YDQ0"/>
<sequence>MNPALRAALVAWLSLTPLGVLAAPLDLSVPGPNFADEARSAGASPAVTDDAPMVSSAPRSSVRVHGSVAAGVSSGSRGGSGQFGSTRVDVDRGSSRLSLGVGSYRGDGPAVISPYRPPPYPYPPDQPALLDDYRR</sequence>
<protein>
    <submittedName>
        <fullName evidence="3">Uncharacterized protein</fullName>
    </submittedName>
</protein>
<evidence type="ECO:0000313" key="3">
    <source>
        <dbReference type="EMBL" id="ANF57378.1"/>
    </source>
</evidence>
<accession>A0A172YDQ0</accession>
<dbReference type="KEGG" id="haa:A5892_07790"/>
<dbReference type="EMBL" id="CP015243">
    <property type="protein sequence ID" value="ANF57378.1"/>
    <property type="molecule type" value="Genomic_DNA"/>
</dbReference>
<feature type="compositionally biased region" description="Low complexity" evidence="1">
    <location>
        <begin position="59"/>
        <end position="75"/>
    </location>
</feature>
<evidence type="ECO:0000313" key="4">
    <source>
        <dbReference type="Proteomes" id="UP000077875"/>
    </source>
</evidence>
<reference evidence="3 4" key="1">
    <citation type="submission" date="2016-04" db="EMBL/GenBank/DDBJ databases">
        <title>Complete Genome Sequence of Halotalea alkalilenta IHB B 13600.</title>
        <authorList>
            <person name="Swarnkar M.K."/>
            <person name="Sharma A."/>
            <person name="Kaushal K."/>
            <person name="Soni R."/>
            <person name="Rana S."/>
            <person name="Singh A.K."/>
            <person name="Gulati A."/>
        </authorList>
    </citation>
    <scope>NUCLEOTIDE SEQUENCE [LARGE SCALE GENOMIC DNA]</scope>
    <source>
        <strain evidence="3 4">IHB B 13600</strain>
    </source>
</reference>
<organism evidence="3 4">
    <name type="scientific">Halotalea alkalilenta</name>
    <dbReference type="NCBI Taxonomy" id="376489"/>
    <lineage>
        <taxon>Bacteria</taxon>
        <taxon>Pseudomonadati</taxon>
        <taxon>Pseudomonadota</taxon>
        <taxon>Gammaproteobacteria</taxon>
        <taxon>Oceanospirillales</taxon>
        <taxon>Halomonadaceae</taxon>
        <taxon>Halotalea</taxon>
    </lineage>
</organism>
<name>A0A172YDQ0_9GAMM</name>
<proteinExistence type="predicted"/>
<dbReference type="Proteomes" id="UP000077875">
    <property type="component" value="Chromosome"/>
</dbReference>
<evidence type="ECO:0000256" key="1">
    <source>
        <dbReference type="SAM" id="MobiDB-lite"/>
    </source>
</evidence>
<feature type="chain" id="PRO_5008004610" evidence="2">
    <location>
        <begin position="23"/>
        <end position="135"/>
    </location>
</feature>
<keyword evidence="4" id="KW-1185">Reference proteome</keyword>